<keyword evidence="5" id="KW-1185">Reference proteome</keyword>
<dbReference type="NCBIfam" id="TIGR00103">
    <property type="entry name" value="DNA_YbaB_EbfC"/>
    <property type="match status" value="1"/>
</dbReference>
<comment type="subcellular location">
    <subcellularLocation>
        <location evidence="3">Cytoplasm</location>
        <location evidence="3">Nucleoid</location>
    </subcellularLocation>
</comment>
<dbReference type="FunFam" id="3.30.1310.10:FF:000002">
    <property type="entry name" value="Nucleoid-associated protein IKC_06587"/>
    <property type="match status" value="1"/>
</dbReference>
<evidence type="ECO:0000313" key="4">
    <source>
        <dbReference type="EMBL" id="BBO72406.1"/>
    </source>
</evidence>
<dbReference type="PIRSF" id="PIRSF004555">
    <property type="entry name" value="UCP004555"/>
    <property type="match status" value="1"/>
</dbReference>
<evidence type="ECO:0000256" key="1">
    <source>
        <dbReference type="ARBA" id="ARBA00022490"/>
    </source>
</evidence>
<dbReference type="KEGG" id="dalk:DSCA_63360"/>
<dbReference type="Proteomes" id="UP000427906">
    <property type="component" value="Chromosome"/>
</dbReference>
<comment type="similarity">
    <text evidence="3">Belongs to the YbaB/EbfC family.</text>
</comment>
<keyword evidence="2 3" id="KW-0238">DNA-binding</keyword>
<dbReference type="GO" id="GO:0043590">
    <property type="term" value="C:bacterial nucleoid"/>
    <property type="evidence" value="ECO:0007669"/>
    <property type="project" value="UniProtKB-UniRule"/>
</dbReference>
<dbReference type="Gene3D" id="3.30.1310.10">
    <property type="entry name" value="Nucleoid-associated protein YbaB-like domain"/>
    <property type="match status" value="1"/>
</dbReference>
<proteinExistence type="inferred from homology"/>
<dbReference type="PANTHER" id="PTHR33449">
    <property type="entry name" value="NUCLEOID-ASSOCIATED PROTEIN YBAB"/>
    <property type="match status" value="1"/>
</dbReference>
<name>A0A5K7YSU4_9BACT</name>
<comment type="function">
    <text evidence="3">Binds to DNA and alters its conformation. May be involved in regulation of gene expression, nucleoid organization and DNA protection.</text>
</comment>
<dbReference type="GO" id="GO:0003677">
    <property type="term" value="F:DNA binding"/>
    <property type="evidence" value="ECO:0007669"/>
    <property type="project" value="UniProtKB-UniRule"/>
</dbReference>
<sequence length="103" mass="11030">MKGMGNMMKQAQKLQSKMMRMQEELAGRTVETTAGGGMITVVANGAQQIVSIKIEKEVVDPDDVEMLQDLVLAAVNDALTKSQEMVSGEMGKITGGMKIPGLM</sequence>
<dbReference type="InterPro" id="IPR036894">
    <property type="entry name" value="YbaB-like_sf"/>
</dbReference>
<gene>
    <name evidence="4" type="ORF">DSCA_63360</name>
</gene>
<reference evidence="4 5" key="1">
    <citation type="submission" date="2019-11" db="EMBL/GenBank/DDBJ databases">
        <title>Comparative genomics of hydrocarbon-degrading Desulfosarcina strains.</title>
        <authorList>
            <person name="Watanabe M."/>
            <person name="Kojima H."/>
            <person name="Fukui M."/>
        </authorList>
    </citation>
    <scope>NUCLEOTIDE SEQUENCE [LARGE SCALE GENOMIC DNA]</scope>
    <source>
        <strain evidence="4 5">PL12</strain>
    </source>
</reference>
<evidence type="ECO:0000256" key="3">
    <source>
        <dbReference type="HAMAP-Rule" id="MF_00274"/>
    </source>
</evidence>
<dbReference type="AlphaFoldDB" id="A0A5K7YSU4"/>
<keyword evidence="1 3" id="KW-0963">Cytoplasm</keyword>
<protein>
    <recommendedName>
        <fullName evidence="3">Nucleoid-associated protein DSCA_63360</fullName>
    </recommendedName>
</protein>
<comment type="subunit">
    <text evidence="3">Homodimer.</text>
</comment>
<dbReference type="Pfam" id="PF02575">
    <property type="entry name" value="YbaB_DNA_bd"/>
    <property type="match status" value="1"/>
</dbReference>
<evidence type="ECO:0000256" key="2">
    <source>
        <dbReference type="ARBA" id="ARBA00023125"/>
    </source>
</evidence>
<dbReference type="RefSeq" id="WP_155320107.1">
    <property type="nucleotide sequence ID" value="NZ_AP021874.1"/>
</dbReference>
<dbReference type="EMBL" id="AP021874">
    <property type="protein sequence ID" value="BBO72406.1"/>
    <property type="molecule type" value="Genomic_DNA"/>
</dbReference>
<dbReference type="SUPFAM" id="SSF82607">
    <property type="entry name" value="YbaB-like"/>
    <property type="match status" value="1"/>
</dbReference>
<dbReference type="GO" id="GO:0005829">
    <property type="term" value="C:cytosol"/>
    <property type="evidence" value="ECO:0007669"/>
    <property type="project" value="TreeGrafter"/>
</dbReference>
<organism evidence="4 5">
    <name type="scientific">Desulfosarcina alkanivorans</name>
    <dbReference type="NCBI Taxonomy" id="571177"/>
    <lineage>
        <taxon>Bacteria</taxon>
        <taxon>Pseudomonadati</taxon>
        <taxon>Thermodesulfobacteriota</taxon>
        <taxon>Desulfobacteria</taxon>
        <taxon>Desulfobacterales</taxon>
        <taxon>Desulfosarcinaceae</taxon>
        <taxon>Desulfosarcina</taxon>
    </lineage>
</organism>
<accession>A0A5K7YSU4</accession>
<dbReference type="InterPro" id="IPR004401">
    <property type="entry name" value="YbaB/EbfC"/>
</dbReference>
<dbReference type="OrthoDB" id="9803080at2"/>
<evidence type="ECO:0000313" key="5">
    <source>
        <dbReference type="Proteomes" id="UP000427906"/>
    </source>
</evidence>
<dbReference type="PANTHER" id="PTHR33449:SF1">
    <property type="entry name" value="NUCLEOID-ASSOCIATED PROTEIN YBAB"/>
    <property type="match status" value="1"/>
</dbReference>
<dbReference type="HAMAP" id="MF_00274">
    <property type="entry name" value="DNA_YbaB_EbfC"/>
    <property type="match status" value="1"/>
</dbReference>